<evidence type="ECO:0000313" key="2">
    <source>
        <dbReference type="Proteomes" id="UP001055955"/>
    </source>
</evidence>
<evidence type="ECO:0000313" key="1">
    <source>
        <dbReference type="EMBL" id="UTC24501.1"/>
    </source>
</evidence>
<dbReference type="RefSeq" id="WP_258568285.1">
    <property type="nucleotide sequence ID" value="NZ_CP092900.1"/>
</dbReference>
<proteinExistence type="predicted"/>
<dbReference type="Proteomes" id="UP001055955">
    <property type="component" value="Chromosome"/>
</dbReference>
<sequence length="483" mass="53006">MNIDNRADIQRLEDVLSYKSQLESAVKDFKAVQGSKPTALGTQDAQTKFQRQVMAVISKLSKVSGELKVSDKKEDKPADSAKVKLNDEYLHELKGLLDDAKVNETGYEVAKDLSCGALQGLKNDYADGGFKHENLKALDNDKAKALYDKVTDRLKAITAEGEAKVKTAPVSGELTQQIQELVSGISELSFDNMIVEAEVEEKEAVDLNDEAKGRLKDLLTAVKEAKDYSLEDYQNEDLRSLLKEFEGGDLLKDFKDDEKEAFKEALNKHLTVAPKSALVAKFDELSALTEKLKEATVTEKGAAAFFEKIFAALKRAFKAIANALVPKDGLMKVSKSEKPLEHFKTQYGNLKQQGLVAEVCARAKMTDTPKGLAESYKTKAKNAVRGKRSFLSSVFRKLGQYHQILKQMTVGVIISAFKFVLSALKHIFIPGKVKESLGAKEQLRACFDNAVNSDCFSSEEMPANAMTDDTAAGAPPVNGISMA</sequence>
<organism evidence="1 2">
    <name type="scientific">Candidatus Comchoanobacter bicostacola</name>
    <dbReference type="NCBI Taxonomy" id="2919598"/>
    <lineage>
        <taxon>Bacteria</taxon>
        <taxon>Pseudomonadati</taxon>
        <taxon>Pseudomonadota</taxon>
        <taxon>Gammaproteobacteria</taxon>
        <taxon>Candidatus Comchoanobacterales</taxon>
        <taxon>Candidatus Comchoanobacteraceae</taxon>
        <taxon>Candidatus Comchoanobacter</taxon>
    </lineage>
</organism>
<protein>
    <submittedName>
        <fullName evidence="1">Uncharacterized protein</fullName>
    </submittedName>
</protein>
<gene>
    <name evidence="1" type="ORF">MMH89_04620</name>
</gene>
<reference evidence="1 2" key="1">
    <citation type="journal article" date="2022" name="Nat. Microbiol.">
        <title>The microbiome of a bacterivorous marine choanoflagellate contains a resource-demanding obligate bacterial associate.</title>
        <authorList>
            <person name="Needham D.M."/>
            <person name="Poirier C."/>
            <person name="Bachy C."/>
            <person name="George E.E."/>
            <person name="Wilken S."/>
            <person name="Yung C.C.M."/>
            <person name="Limardo A.J."/>
            <person name="Morando M."/>
            <person name="Sudek L."/>
            <person name="Malmstrom R.R."/>
            <person name="Keeling P.J."/>
            <person name="Santoro A.E."/>
            <person name="Worden A.Z."/>
        </authorList>
    </citation>
    <scope>NUCLEOTIDE SEQUENCE [LARGE SCALE GENOMIC DNA]</scope>
    <source>
        <strain evidence="1 2">Comchoano-1</strain>
    </source>
</reference>
<accession>A0ABY5DJM8</accession>
<name>A0ABY5DJM8_9GAMM</name>
<keyword evidence="2" id="KW-1185">Reference proteome</keyword>
<dbReference type="EMBL" id="CP092900">
    <property type="protein sequence ID" value="UTC24501.1"/>
    <property type="molecule type" value="Genomic_DNA"/>
</dbReference>